<keyword evidence="1" id="KW-0677">Repeat</keyword>
<evidence type="ECO:0000256" key="1">
    <source>
        <dbReference type="ARBA" id="ARBA00022737"/>
    </source>
</evidence>
<reference evidence="3" key="1">
    <citation type="submission" date="2019-07" db="EMBL/GenBank/DDBJ databases">
        <authorList>
            <person name="Palmer J.M."/>
        </authorList>
    </citation>
    <scope>NUCLEOTIDE SEQUENCE</scope>
    <source>
        <strain evidence="3">PC9</strain>
    </source>
</reference>
<name>A0A8H7DVL0_PLEOS</name>
<dbReference type="InterPro" id="IPR011990">
    <property type="entry name" value="TPR-like_helical_dom_sf"/>
</dbReference>
<dbReference type="AlphaFoldDB" id="A0A8H7DVL0"/>
<comment type="caution">
    <text evidence="3">The sequence shown here is derived from an EMBL/GenBank/DDBJ whole genome shotgun (WGS) entry which is preliminary data.</text>
</comment>
<dbReference type="Gene3D" id="1.25.40.10">
    <property type="entry name" value="Tetratricopeptide repeat domain"/>
    <property type="match status" value="3"/>
</dbReference>
<dbReference type="Pfam" id="PF13812">
    <property type="entry name" value="PPR_3"/>
    <property type="match status" value="2"/>
</dbReference>
<organism evidence="3 4">
    <name type="scientific">Pleurotus ostreatus</name>
    <name type="common">Oyster mushroom</name>
    <name type="synonym">White-rot fungus</name>
    <dbReference type="NCBI Taxonomy" id="5322"/>
    <lineage>
        <taxon>Eukaryota</taxon>
        <taxon>Fungi</taxon>
        <taxon>Dikarya</taxon>
        <taxon>Basidiomycota</taxon>
        <taxon>Agaricomycotina</taxon>
        <taxon>Agaricomycetes</taxon>
        <taxon>Agaricomycetidae</taxon>
        <taxon>Agaricales</taxon>
        <taxon>Pleurotineae</taxon>
        <taxon>Pleurotaceae</taxon>
        <taxon>Pleurotus</taxon>
    </lineage>
</organism>
<accession>A0A8H7DVL0</accession>
<evidence type="ECO:0000256" key="2">
    <source>
        <dbReference type="PROSITE-ProRule" id="PRU00708"/>
    </source>
</evidence>
<dbReference type="InterPro" id="IPR002885">
    <property type="entry name" value="PPR_rpt"/>
</dbReference>
<dbReference type="RefSeq" id="XP_036634826.1">
    <property type="nucleotide sequence ID" value="XM_036773353.1"/>
</dbReference>
<protein>
    <submittedName>
        <fullName evidence="3">Uncharacterized protein</fullName>
    </submittedName>
</protein>
<proteinExistence type="predicted"/>
<gene>
    <name evidence="3" type="ORF">PC9H_003761</name>
</gene>
<evidence type="ECO:0000313" key="4">
    <source>
        <dbReference type="Proteomes" id="UP000623687"/>
    </source>
</evidence>
<dbReference type="InterPro" id="IPR050667">
    <property type="entry name" value="PPR-containing_protein"/>
</dbReference>
<feature type="repeat" description="PPR" evidence="2">
    <location>
        <begin position="670"/>
        <end position="704"/>
    </location>
</feature>
<dbReference type="EMBL" id="JACETU010000002">
    <property type="protein sequence ID" value="KAF7436927.1"/>
    <property type="molecule type" value="Genomic_DNA"/>
</dbReference>
<dbReference type="GeneID" id="59373579"/>
<sequence>MLQSTRFAAKHFCRLGTVLVNQAALTQWGHHSTSLDKSPSFHPLRNLQTDSATKASDATMQGQSLPGELLVLLDSMLTFDAALRMVKSSPTISRRLLDGNAARGLAVELARTERPQRSLLLIRLAHKLGSQLKQNVYECTAHEYASKANWAQVLDVVSLGVELSGRTTLRLLNWRTRALIEEQNFSGLEAILGEFEKYKLSPSRRTFHLLLTGHIRNHNLHQAKACLQYMSAAGCPPDASTYSILVTVFRPLGADPEVLAQAIQSLPDLQTHGNTTTAVLNSLLQIYFDARRPPEVLRILSMFKGHDTAASLASTYRDHAVTGELYESVDTPPSTYQLPNLPPVTPDAATFSILLNDAARRHDISSASKYLQIMAHANVKPTSDTAVSLIHVLFATHNEATALQLVSQVCGAGAGELSSLLQDTPPTLHLPIAIDHISPTTQILNALLKGLLKSPNGFRWWHAVLRQMHVHGLQPNSMTAELLLAYMDKVEGARPRELLRTLRFLSHSKVKPTLRHMHIILRSILRREKQVVYGSGWNALAARFSSSRRDEASPHLDRISDVADMLDPTAGISLTARHRYRTLARPLIENLTERKVRSDPAMFAMRIKHDGVMRSDLDSAREVFHAYVARGLRPSAYHFASLMEGHTLAGDILGAEDVMQAAVDAGIEPSVVMYTTLIVGHARKGKPHLALRTFQRMLDAGVKPDVPAIDAVASAFFAAGAYRMAARVIISLWPRVGRFPPELADASLRDLAREFRKLHGPNVRRTSPMTKPQSRTLRRKTARLLSLWAKVSNNPSLTRPTS</sequence>
<dbReference type="PANTHER" id="PTHR47939">
    <property type="entry name" value="MEMBRANE-ASSOCIATED SALT-INDUCIBLE PROTEIN-LIKE"/>
    <property type="match status" value="1"/>
</dbReference>
<dbReference type="PROSITE" id="PS51375">
    <property type="entry name" value="PPR"/>
    <property type="match status" value="2"/>
</dbReference>
<evidence type="ECO:0000313" key="3">
    <source>
        <dbReference type="EMBL" id="KAF7436927.1"/>
    </source>
</evidence>
<dbReference type="OrthoDB" id="185373at2759"/>
<dbReference type="VEuPathDB" id="FungiDB:PC9H_003761"/>
<keyword evidence="4" id="KW-1185">Reference proteome</keyword>
<dbReference type="PANTHER" id="PTHR47939:SF13">
    <property type="entry name" value="OS03G0201400 PROTEIN"/>
    <property type="match status" value="1"/>
</dbReference>
<dbReference type="NCBIfam" id="TIGR00756">
    <property type="entry name" value="PPR"/>
    <property type="match status" value="2"/>
</dbReference>
<dbReference type="Proteomes" id="UP000623687">
    <property type="component" value="Unassembled WGS sequence"/>
</dbReference>
<feature type="repeat" description="PPR" evidence="2">
    <location>
        <begin position="203"/>
        <end position="237"/>
    </location>
</feature>